<proteinExistence type="predicted"/>
<dbReference type="PANTHER" id="PTHR11106">
    <property type="entry name" value="GANGLIOSIDE INDUCED DIFFERENTIATION ASSOCIATED PROTEIN 2-RELATED"/>
    <property type="match status" value="1"/>
</dbReference>
<organism evidence="3">
    <name type="scientific">Trichophyton rubrum CBS 288.86</name>
    <dbReference type="NCBI Taxonomy" id="1215330"/>
    <lineage>
        <taxon>Eukaryota</taxon>
        <taxon>Fungi</taxon>
        <taxon>Dikarya</taxon>
        <taxon>Ascomycota</taxon>
        <taxon>Pezizomycotina</taxon>
        <taxon>Eurotiomycetes</taxon>
        <taxon>Eurotiomycetidae</taxon>
        <taxon>Onygenales</taxon>
        <taxon>Arthrodermataceae</taxon>
        <taxon>Trichophyton</taxon>
    </lineage>
</organism>
<name>A0A022VNR7_TRIRU</name>
<dbReference type="InterPro" id="IPR002589">
    <property type="entry name" value="Macro_dom"/>
</dbReference>
<dbReference type="PROSITE" id="PS51154">
    <property type="entry name" value="MACRO"/>
    <property type="match status" value="1"/>
</dbReference>
<evidence type="ECO:0000259" key="2">
    <source>
        <dbReference type="PROSITE" id="PS51154"/>
    </source>
</evidence>
<dbReference type="EMBL" id="KK207937">
    <property type="protein sequence ID" value="EZF47952.1"/>
    <property type="molecule type" value="Genomic_DNA"/>
</dbReference>
<dbReference type="HOGENOM" id="CLU_046550_10_2_1"/>
<feature type="domain" description="Macro" evidence="2">
    <location>
        <begin position="29"/>
        <end position="219"/>
    </location>
</feature>
<dbReference type="SMART" id="SM00506">
    <property type="entry name" value="A1pp"/>
    <property type="match status" value="1"/>
</dbReference>
<evidence type="ECO:0000313" key="3">
    <source>
        <dbReference type="EMBL" id="EZF47952.1"/>
    </source>
</evidence>
<protein>
    <recommendedName>
        <fullName evidence="2">Macro domain-containing protein</fullName>
    </recommendedName>
</protein>
<dbReference type="InterPro" id="IPR043472">
    <property type="entry name" value="Macro_dom-like"/>
</dbReference>
<dbReference type="SUPFAM" id="SSF52949">
    <property type="entry name" value="Macro domain-like"/>
    <property type="match status" value="1"/>
</dbReference>
<feature type="compositionally biased region" description="Low complexity" evidence="1">
    <location>
        <begin position="320"/>
        <end position="331"/>
    </location>
</feature>
<dbReference type="Proteomes" id="UP000023758">
    <property type="component" value="Unassembled WGS sequence"/>
</dbReference>
<dbReference type="Pfam" id="PF01661">
    <property type="entry name" value="Macro"/>
    <property type="match status" value="1"/>
</dbReference>
<dbReference type="AlphaFoldDB" id="A0A022VNR7"/>
<evidence type="ECO:0000256" key="1">
    <source>
        <dbReference type="SAM" id="MobiDB-lite"/>
    </source>
</evidence>
<dbReference type="PANTHER" id="PTHR11106:SF27">
    <property type="entry name" value="MACRO DOMAIN-CONTAINING PROTEIN"/>
    <property type="match status" value="1"/>
</dbReference>
<dbReference type="OrthoDB" id="6077599at2759"/>
<accession>A0A022VNR7</accession>
<dbReference type="Gene3D" id="3.40.220.10">
    <property type="entry name" value="Leucine Aminopeptidase, subunit E, domain 1"/>
    <property type="match status" value="1"/>
</dbReference>
<dbReference type="CDD" id="cd02908">
    <property type="entry name" value="Macro_OAADPr_deacetylase"/>
    <property type="match status" value="1"/>
</dbReference>
<sequence>MASTILPLAEIPTLSLLYRLRHLAAAATPQVSTPSQRLNDIISHVTHDITRLEVDCIVNAANESLLGGGGVDGAIHRVAGPNLLRECRTLDGCQTGDAKITDAYELPCKRVVHAVGPVYVMERFRGGPGRGDVRRPETLLRGCYQRSLELAVANGAKSIAFSSISTGVYGYPSVEAATVAIKVVREFLESHPQSLERVIFCTFERKDCRAYDMLLPQYFPPTEQDLPPSTTTKAEETEMGSGVPHTPEILAASLPDAPTSEPVTQDGGSTAKKAKLAPDNSTITARDLEDDDDWEKVDQPVNTKENLDDDPVEVDNGPTAADVQSVSSAADLESSHEGKFR</sequence>
<feature type="region of interest" description="Disordered" evidence="1">
    <location>
        <begin position="218"/>
        <end position="341"/>
    </location>
</feature>
<gene>
    <name evidence="3" type="ORF">H103_08302</name>
</gene>
<reference evidence="3" key="1">
    <citation type="submission" date="2014-02" db="EMBL/GenBank/DDBJ databases">
        <title>The Genome Sequence of Trichophyton rubrum (morphotype fischeri) CBS 288.86.</title>
        <authorList>
            <consortium name="The Broad Institute Genomics Platform"/>
            <person name="Cuomo C.A."/>
            <person name="White T.C."/>
            <person name="Graser Y."/>
            <person name="Martinez-Rossi N."/>
            <person name="Heitman J."/>
            <person name="Young S.K."/>
            <person name="Zeng Q."/>
            <person name="Gargeya S."/>
            <person name="Abouelleil A."/>
            <person name="Alvarado L."/>
            <person name="Chapman S.B."/>
            <person name="Gainer-Dewar J."/>
            <person name="Goldberg J."/>
            <person name="Griggs A."/>
            <person name="Gujja S."/>
            <person name="Hansen M."/>
            <person name="Howarth C."/>
            <person name="Imamovic A."/>
            <person name="Larimer J."/>
            <person name="Martinez D."/>
            <person name="Murphy C."/>
            <person name="Pearson M.D."/>
            <person name="Persinoti G."/>
            <person name="Poon T."/>
            <person name="Priest M."/>
            <person name="Roberts A.D."/>
            <person name="Saif S."/>
            <person name="Shea T.D."/>
            <person name="Sykes S.N."/>
            <person name="Wortman J."/>
            <person name="Nusbaum C."/>
            <person name="Birren B."/>
        </authorList>
    </citation>
    <scope>NUCLEOTIDE SEQUENCE [LARGE SCALE GENOMIC DNA]</scope>
    <source>
        <strain evidence="3">CBS 288.86</strain>
    </source>
</reference>